<dbReference type="PANTHER" id="PTHR34273">
    <property type="entry name" value="METHYLTHIORIBOSE KINASE"/>
    <property type="match status" value="1"/>
</dbReference>
<comment type="caution">
    <text evidence="7">The sequence shown here is derived from an EMBL/GenBank/DDBJ whole genome shotgun (WGS) entry which is preliminary data.</text>
</comment>
<gene>
    <name evidence="7" type="ORF">LPB303_07045</name>
</gene>
<evidence type="ECO:0000256" key="2">
    <source>
        <dbReference type="ARBA" id="ARBA00022679"/>
    </source>
</evidence>
<keyword evidence="4" id="KW-0418">Kinase</keyword>
<dbReference type="InterPro" id="IPR011009">
    <property type="entry name" value="Kinase-like_dom_sf"/>
</dbReference>
<evidence type="ECO:0000313" key="8">
    <source>
        <dbReference type="Proteomes" id="UP000076923"/>
    </source>
</evidence>
<keyword evidence="8" id="KW-1185">Reference proteome</keyword>
<evidence type="ECO:0000256" key="5">
    <source>
        <dbReference type="ARBA" id="ARBA00022840"/>
    </source>
</evidence>
<reference evidence="7 8" key="1">
    <citation type="submission" date="2016-02" db="EMBL/GenBank/DDBJ databases">
        <title>Draft genome sequence of Polaribacter atrinae KACC17473.</title>
        <authorList>
            <person name="Shin S.-K."/>
            <person name="Yi H."/>
        </authorList>
    </citation>
    <scope>NUCLEOTIDE SEQUENCE [LARGE SCALE GENOMIC DNA]</scope>
    <source>
        <strain evidence="7 8">KACC 17473</strain>
    </source>
</reference>
<evidence type="ECO:0000256" key="3">
    <source>
        <dbReference type="ARBA" id="ARBA00022741"/>
    </source>
</evidence>
<keyword evidence="5" id="KW-0067">ATP-binding</keyword>
<comment type="similarity">
    <text evidence="1">Belongs to the methylthioribose kinase family.</text>
</comment>
<name>A0A176TC65_9FLAO</name>
<dbReference type="PANTHER" id="PTHR34273:SF2">
    <property type="entry name" value="METHYLTHIORIBOSE KINASE"/>
    <property type="match status" value="1"/>
</dbReference>
<evidence type="ECO:0000256" key="4">
    <source>
        <dbReference type="ARBA" id="ARBA00022777"/>
    </source>
</evidence>
<dbReference type="STRING" id="1333662.LPB303_07045"/>
<dbReference type="OrthoDB" id="9777791at2"/>
<keyword evidence="3" id="KW-0547">Nucleotide-binding</keyword>
<protein>
    <recommendedName>
        <fullName evidence="6">Aminoglycoside phosphotransferase domain-containing protein</fullName>
    </recommendedName>
</protein>
<feature type="domain" description="Aminoglycoside phosphotransferase" evidence="6">
    <location>
        <begin position="35"/>
        <end position="263"/>
    </location>
</feature>
<dbReference type="Gene3D" id="3.90.1200.10">
    <property type="match status" value="1"/>
</dbReference>
<dbReference type="RefSeq" id="WP_068449213.1">
    <property type="nucleotide sequence ID" value="NZ_CP150660.1"/>
</dbReference>
<evidence type="ECO:0000313" key="7">
    <source>
        <dbReference type="EMBL" id="OAD45498.1"/>
    </source>
</evidence>
<dbReference type="EMBL" id="LVWE01000028">
    <property type="protein sequence ID" value="OAD45498.1"/>
    <property type="molecule type" value="Genomic_DNA"/>
</dbReference>
<sequence>MKYIDIHTDLKIIKEFLLEINFLKESEEILSAEKPGEGNMNVVLRVTTNQRSFIVKQSRPFVQKYQDIPAPEDRIDVEYQFYKAIESPAITCHIPKVLAYDTKNYVLILEDLGNCEDMSLVYKNRVIETESIQLLVDILSNIHKSEVSNTYPENKELRALNHQHIFVLPFAVDNGFSLDTIQDGLEAVSQTYKNDEKLKAEIALVGECYLSEGTTLLHGDYYPGSWMTKGDEVYVIDPEFSFKGFAEFDLGVMAAHMVMATGNKLMISKIKQAYTLKLDEHLFLQIIGIEIMRRLIGLAQLPLDRTLDEKKELLEIARLLIID</sequence>
<dbReference type="GO" id="GO:0016301">
    <property type="term" value="F:kinase activity"/>
    <property type="evidence" value="ECO:0007669"/>
    <property type="project" value="UniProtKB-KW"/>
</dbReference>
<accession>A0A176TC65</accession>
<dbReference type="Gene3D" id="3.30.200.20">
    <property type="entry name" value="Phosphorylase Kinase, domain 1"/>
    <property type="match status" value="1"/>
</dbReference>
<organism evidence="7 8">
    <name type="scientific">Polaribacter atrinae</name>
    <dbReference type="NCBI Taxonomy" id="1333662"/>
    <lineage>
        <taxon>Bacteria</taxon>
        <taxon>Pseudomonadati</taxon>
        <taxon>Bacteroidota</taxon>
        <taxon>Flavobacteriia</taxon>
        <taxon>Flavobacteriales</taxon>
        <taxon>Flavobacteriaceae</taxon>
    </lineage>
</organism>
<dbReference type="AlphaFoldDB" id="A0A176TC65"/>
<proteinExistence type="inferred from homology"/>
<evidence type="ECO:0000256" key="1">
    <source>
        <dbReference type="ARBA" id="ARBA00010165"/>
    </source>
</evidence>
<keyword evidence="2" id="KW-0808">Transferase</keyword>
<evidence type="ECO:0000259" key="6">
    <source>
        <dbReference type="Pfam" id="PF01636"/>
    </source>
</evidence>
<dbReference type="InterPro" id="IPR002575">
    <property type="entry name" value="Aminoglycoside_PTrfase"/>
</dbReference>
<dbReference type="GO" id="GO:0005524">
    <property type="term" value="F:ATP binding"/>
    <property type="evidence" value="ECO:0007669"/>
    <property type="project" value="UniProtKB-KW"/>
</dbReference>
<dbReference type="Pfam" id="PF01636">
    <property type="entry name" value="APH"/>
    <property type="match status" value="1"/>
</dbReference>
<dbReference type="Proteomes" id="UP000076923">
    <property type="component" value="Unassembled WGS sequence"/>
</dbReference>
<dbReference type="SUPFAM" id="SSF56112">
    <property type="entry name" value="Protein kinase-like (PK-like)"/>
    <property type="match status" value="1"/>
</dbReference>